<dbReference type="Pfam" id="PF02896">
    <property type="entry name" value="PEP-utilizers_C"/>
    <property type="match status" value="1"/>
</dbReference>
<keyword evidence="2" id="KW-0418">Kinase</keyword>
<dbReference type="InterPro" id="IPR040442">
    <property type="entry name" value="Pyrv_kinase-like_dom_sf"/>
</dbReference>
<dbReference type="InterPro" id="IPR015813">
    <property type="entry name" value="Pyrv/PenolPyrv_kinase-like_dom"/>
</dbReference>
<gene>
    <name evidence="2" type="ORF">FHU38_001801</name>
</gene>
<dbReference type="EMBL" id="JAAOYM010000001">
    <property type="protein sequence ID" value="NIJ11457.1"/>
    <property type="molecule type" value="Genomic_DNA"/>
</dbReference>
<feature type="domain" description="PEP-utilising enzyme C-terminal" evidence="1">
    <location>
        <begin position="25"/>
        <end position="139"/>
    </location>
</feature>
<dbReference type="AlphaFoldDB" id="A0A7X5ZQ72"/>
<dbReference type="RefSeq" id="WP_279590180.1">
    <property type="nucleotide sequence ID" value="NZ_JAAOYM010000001.1"/>
</dbReference>
<reference evidence="2 3" key="1">
    <citation type="submission" date="2020-03" db="EMBL/GenBank/DDBJ databases">
        <title>Sequencing the genomes of 1000 actinobacteria strains.</title>
        <authorList>
            <person name="Klenk H.-P."/>
        </authorList>
    </citation>
    <scope>NUCLEOTIDE SEQUENCE [LARGE SCALE GENOMIC DNA]</scope>
    <source>
        <strain evidence="2 3">DSM 45685</strain>
    </source>
</reference>
<evidence type="ECO:0000313" key="3">
    <source>
        <dbReference type="Proteomes" id="UP000545493"/>
    </source>
</evidence>
<keyword evidence="2" id="KW-0670">Pyruvate</keyword>
<dbReference type="PRINTS" id="PR01736">
    <property type="entry name" value="PHPHTRNFRASE"/>
</dbReference>
<keyword evidence="3" id="KW-1185">Reference proteome</keyword>
<name>A0A7X5ZQ72_9PSEU</name>
<dbReference type="InterPro" id="IPR050499">
    <property type="entry name" value="PEP-utilizing_PTS_enzyme"/>
</dbReference>
<dbReference type="Gene3D" id="3.20.20.60">
    <property type="entry name" value="Phosphoenolpyruvate-binding domains"/>
    <property type="match status" value="1"/>
</dbReference>
<evidence type="ECO:0000259" key="1">
    <source>
        <dbReference type="Pfam" id="PF02896"/>
    </source>
</evidence>
<dbReference type="SUPFAM" id="SSF51621">
    <property type="entry name" value="Phosphoenolpyruvate/pyruvate domain"/>
    <property type="match status" value="1"/>
</dbReference>
<evidence type="ECO:0000313" key="2">
    <source>
        <dbReference type="EMBL" id="NIJ11457.1"/>
    </source>
</evidence>
<proteinExistence type="predicted"/>
<dbReference type="PANTHER" id="PTHR46244:SF3">
    <property type="entry name" value="PHOSPHOENOLPYRUVATE-PROTEIN PHOSPHOTRANSFERASE"/>
    <property type="match status" value="1"/>
</dbReference>
<dbReference type="GO" id="GO:0016301">
    <property type="term" value="F:kinase activity"/>
    <property type="evidence" value="ECO:0007669"/>
    <property type="project" value="UniProtKB-KW"/>
</dbReference>
<protein>
    <submittedName>
        <fullName evidence="2">Phosphoenolpyruvate-protein kinase (PTS system EI component)</fullName>
    </submittedName>
</protein>
<dbReference type="PANTHER" id="PTHR46244">
    <property type="entry name" value="PHOSPHOENOLPYRUVATE-PROTEIN PHOSPHOTRANSFERASE"/>
    <property type="match status" value="1"/>
</dbReference>
<organism evidence="2 3">
    <name type="scientific">Saccharomonospora amisosensis</name>
    <dbReference type="NCBI Taxonomy" id="1128677"/>
    <lineage>
        <taxon>Bacteria</taxon>
        <taxon>Bacillati</taxon>
        <taxon>Actinomycetota</taxon>
        <taxon>Actinomycetes</taxon>
        <taxon>Pseudonocardiales</taxon>
        <taxon>Pseudonocardiaceae</taxon>
        <taxon>Saccharomonospora</taxon>
    </lineage>
</organism>
<dbReference type="Proteomes" id="UP000545493">
    <property type="component" value="Unassembled WGS sequence"/>
</dbReference>
<accession>A0A7X5ZQ72</accession>
<comment type="caution">
    <text evidence="2">The sequence shown here is derived from an EMBL/GenBank/DDBJ whole genome shotgun (WGS) entry which is preliminary data.</text>
</comment>
<dbReference type="InterPro" id="IPR000121">
    <property type="entry name" value="PEP_util_C"/>
</dbReference>
<sequence length="156" mass="15663">MAPLVPTAAEAGSFAEQARAAGLSTAGAMIEVPAAAPRARQLLEVVDFVSIGSHDLGQYTLAADRTNGALADLLDPWQPALLELIATCAEAGKVEDKPVGVCCEAAGDPLLALVLTGMGVTSLSVSGPNVAPVRAALAARTRSEAEHPCPAGARGP</sequence>
<keyword evidence="2" id="KW-0808">Transferase</keyword>